<accession>A0A169S0L0</accession>
<sequence>MAANKPKTLNLLIKLLEFWILEICLNSKWGKVGTLGGRKWGLILTAPAPKYQPDFMTPRPSTFLTTRGFNYRLLRPGKYLRHPFTRRGRRGLETTLMRSLLTPIARSYASLHLVTKNAYPRKASGHTERFPALPTSPGDQKPLIPSWVWPYTTVLKNSPQDPAPS</sequence>
<protein>
    <submittedName>
        <fullName evidence="1">Uncharacterized protein</fullName>
    </submittedName>
</protein>
<proteinExistence type="predicted"/>
<gene>
    <name evidence="1" type="ORF">N24_2240</name>
</gene>
<dbReference type="EMBL" id="AP017369">
    <property type="protein sequence ID" value="BAU96502.1"/>
    <property type="molecule type" value="Genomic_DNA"/>
</dbReference>
<evidence type="ECO:0000313" key="2">
    <source>
        <dbReference type="Proteomes" id="UP000218244"/>
    </source>
</evidence>
<keyword evidence="2" id="KW-1185">Reference proteome</keyword>
<evidence type="ECO:0000313" key="1">
    <source>
        <dbReference type="EMBL" id="BAU96502.1"/>
    </source>
</evidence>
<reference evidence="1 2" key="1">
    <citation type="submission" date="2016-02" db="EMBL/GenBank/DDBJ databases">
        <title>Corynebacterium glutamicum N24 whole genome sequencing project.</title>
        <authorList>
            <person name="Matsutani M."/>
            <person name="Nangtapong N."/>
            <person name="Yakushi T."/>
            <person name="Matsushita K."/>
        </authorList>
    </citation>
    <scope>NUCLEOTIDE SEQUENCE [LARGE SCALE GENOMIC DNA]</scope>
    <source>
        <strain evidence="1 2">N24</strain>
    </source>
</reference>
<name>A0A169S0L0_9CORY</name>
<dbReference type="AlphaFoldDB" id="A0A169S0L0"/>
<dbReference type="KEGG" id="csur:N24_2240"/>
<dbReference type="Proteomes" id="UP000218244">
    <property type="component" value="Chromosome"/>
</dbReference>
<organism evidence="1 2">
    <name type="scientific">Corynebacterium suranareeae</name>
    <dbReference type="NCBI Taxonomy" id="2506452"/>
    <lineage>
        <taxon>Bacteria</taxon>
        <taxon>Bacillati</taxon>
        <taxon>Actinomycetota</taxon>
        <taxon>Actinomycetes</taxon>
        <taxon>Mycobacteriales</taxon>
        <taxon>Corynebacteriaceae</taxon>
        <taxon>Corynebacterium</taxon>
    </lineage>
</organism>